<reference evidence="2 3" key="1">
    <citation type="submission" date="2017-02" db="EMBL/GenBank/DDBJ databases">
        <authorList>
            <person name="Peterson S.W."/>
        </authorList>
    </citation>
    <scope>NUCLEOTIDE SEQUENCE [LARGE SCALE GENOMIC DNA]</scope>
    <source>
        <strain evidence="2 3">ATCC 49788</strain>
    </source>
</reference>
<sequence>MKTISRSFLLRALIGLIGLLLLAGCSRLPHPKIPEFQAGNVSTVPMQLLYTGDLGGLPAVPVVMAGRKTWWLVDTGSSHNLVSPQLARALRLSPAASSEVSTIAGKQLTGYYRLPTLQIGAVELENQSAAAVALDLVSARDGLVIDGVLGMPALNRLIVSLDFGRHTAIFSQYVPNYQQPHSVIPFRLVGGVPVASLTILSGRTGEFILDTGNAGGLVMFPAYARRDYRQSLAFIEIEDLGGRVPTGLALLHTLNLGSWHTRQVPVSLPMRTQGFQSLAGSVGNAIFTGQTLTFDFPSQHLLLSANSDANALPGQFGFLLAANNVIEVVLPNSPAARMGIQVGDHIVEVNGQNTRDASSHRIWQILDGQLRAELKLARVDSFYGVSLDRSYFLPSF</sequence>
<dbReference type="InterPro" id="IPR001478">
    <property type="entry name" value="PDZ"/>
</dbReference>
<evidence type="ECO:0000313" key="2">
    <source>
        <dbReference type="EMBL" id="SKA87740.1"/>
    </source>
</evidence>
<name>A0A1T4XDW8_9GAMM</name>
<dbReference type="PROSITE" id="PS51257">
    <property type="entry name" value="PROKAR_LIPOPROTEIN"/>
    <property type="match status" value="1"/>
</dbReference>
<dbReference type="SMART" id="SM00228">
    <property type="entry name" value="PDZ"/>
    <property type="match status" value="1"/>
</dbReference>
<organism evidence="2 3">
    <name type="scientific">Thiothrix eikelboomii</name>
    <dbReference type="NCBI Taxonomy" id="92487"/>
    <lineage>
        <taxon>Bacteria</taxon>
        <taxon>Pseudomonadati</taxon>
        <taxon>Pseudomonadota</taxon>
        <taxon>Gammaproteobacteria</taxon>
        <taxon>Thiotrichales</taxon>
        <taxon>Thiotrichaceae</taxon>
        <taxon>Thiothrix</taxon>
    </lineage>
</organism>
<dbReference type="RefSeq" id="WP_078923322.1">
    <property type="nucleotide sequence ID" value="NZ_FUYB01000016.1"/>
</dbReference>
<feature type="domain" description="PDZ" evidence="1">
    <location>
        <begin position="300"/>
        <end position="366"/>
    </location>
</feature>
<protein>
    <submittedName>
        <fullName evidence="2">PDZ domain (Also known as DHR or GLGF)</fullName>
    </submittedName>
</protein>
<dbReference type="AlphaFoldDB" id="A0A1T4XDW8"/>
<proteinExistence type="predicted"/>
<dbReference type="InterPro" id="IPR036034">
    <property type="entry name" value="PDZ_sf"/>
</dbReference>
<dbReference type="STRING" id="92487.SAMN02745130_02864"/>
<dbReference type="InterPro" id="IPR041489">
    <property type="entry name" value="PDZ_6"/>
</dbReference>
<gene>
    <name evidence="2" type="ORF">SAMN02745130_02864</name>
</gene>
<evidence type="ECO:0000313" key="3">
    <source>
        <dbReference type="Proteomes" id="UP000190460"/>
    </source>
</evidence>
<dbReference type="Proteomes" id="UP000190460">
    <property type="component" value="Unassembled WGS sequence"/>
</dbReference>
<dbReference type="Pfam" id="PF17820">
    <property type="entry name" value="PDZ_6"/>
    <property type="match status" value="1"/>
</dbReference>
<accession>A0A1T4XDW8</accession>
<dbReference type="InterPro" id="IPR034122">
    <property type="entry name" value="Retropepsin-like_bacterial"/>
</dbReference>
<dbReference type="OrthoDB" id="198130at2"/>
<dbReference type="CDD" id="cd05483">
    <property type="entry name" value="retropepsin_like_bacteria"/>
    <property type="match status" value="1"/>
</dbReference>
<dbReference type="InterPro" id="IPR021109">
    <property type="entry name" value="Peptidase_aspartic_dom_sf"/>
</dbReference>
<dbReference type="SUPFAM" id="SSF50630">
    <property type="entry name" value="Acid proteases"/>
    <property type="match status" value="1"/>
</dbReference>
<dbReference type="Gene3D" id="2.30.42.10">
    <property type="match status" value="1"/>
</dbReference>
<dbReference type="EMBL" id="FUYB01000016">
    <property type="protein sequence ID" value="SKA87740.1"/>
    <property type="molecule type" value="Genomic_DNA"/>
</dbReference>
<dbReference type="PROSITE" id="PS50106">
    <property type="entry name" value="PDZ"/>
    <property type="match status" value="1"/>
</dbReference>
<dbReference type="Pfam" id="PF13650">
    <property type="entry name" value="Asp_protease_2"/>
    <property type="match status" value="1"/>
</dbReference>
<keyword evidence="3" id="KW-1185">Reference proteome</keyword>
<dbReference type="SUPFAM" id="SSF50156">
    <property type="entry name" value="PDZ domain-like"/>
    <property type="match status" value="1"/>
</dbReference>
<dbReference type="Gene3D" id="2.40.70.10">
    <property type="entry name" value="Acid Proteases"/>
    <property type="match status" value="1"/>
</dbReference>
<evidence type="ECO:0000259" key="1">
    <source>
        <dbReference type="PROSITE" id="PS50106"/>
    </source>
</evidence>